<dbReference type="InterPro" id="IPR013517">
    <property type="entry name" value="FG-GAP"/>
</dbReference>
<evidence type="ECO:0000313" key="5">
    <source>
        <dbReference type="EMBL" id="MFC0604524.1"/>
    </source>
</evidence>
<dbReference type="Gene3D" id="2.130.10.130">
    <property type="entry name" value="Integrin alpha, N-terminal"/>
    <property type="match status" value="2"/>
</dbReference>
<dbReference type="InterPro" id="IPR026444">
    <property type="entry name" value="Secre_tail"/>
</dbReference>
<dbReference type="PANTHER" id="PTHR16026:SF0">
    <property type="entry name" value="CARTILAGE ACIDIC PROTEIN 1"/>
    <property type="match status" value="1"/>
</dbReference>
<feature type="domain" description="ASPIC/UnbV" evidence="3">
    <location>
        <begin position="416"/>
        <end position="482"/>
    </location>
</feature>
<dbReference type="InterPro" id="IPR028994">
    <property type="entry name" value="Integrin_alpha_N"/>
</dbReference>
<reference evidence="5 6" key="1">
    <citation type="submission" date="2024-09" db="EMBL/GenBank/DDBJ databases">
        <authorList>
            <person name="Sun Q."/>
            <person name="Mori K."/>
        </authorList>
    </citation>
    <scope>NUCLEOTIDE SEQUENCE [LARGE SCALE GENOMIC DNA]</scope>
    <source>
        <strain evidence="5 6">NCAIM B.02481</strain>
    </source>
</reference>
<dbReference type="NCBIfam" id="TIGR04183">
    <property type="entry name" value="Por_Secre_tail"/>
    <property type="match status" value="1"/>
</dbReference>
<evidence type="ECO:0000256" key="2">
    <source>
        <dbReference type="SAM" id="SignalP"/>
    </source>
</evidence>
<protein>
    <submittedName>
        <fullName evidence="5">FG-GAP-like repeat-containing protein</fullName>
    </submittedName>
</protein>
<dbReference type="SUPFAM" id="SSF69318">
    <property type="entry name" value="Integrin alpha N-terminal domain"/>
    <property type="match status" value="1"/>
</dbReference>
<sequence>MKLVFSITLLSFMLQINAQIAFQNQASIRGINEDTGIVSMGGGISFADFDGDGLDDISLGTGPGESIQFYKNFDGFFVQQDLLPIDLNFQNKSITWVDFDNDGDKDLFVASQTNGNKLFERQDDNSLVDITSSAGFVTDNMFTYGVSWGDVNNDGCLDVYISNYTLQVITNYFYLNNCDGTFSEVTDAVGLSNSPALTFCSGFFDFNNDGWVDLYIANDKTKQNFLYKNNGDGTFMDVSTSSGTDLVVDAMSVTIDDYNNDGYFDIFMTNTPNNEATTIGSTILLKNNGDETFTNVSASSGAQLNSWSWGASFFDAENDMDLDLYVSCSYDGSQGYPSYAFYENNGNETFMNSTTVGLDNTGESFASAIGDIDNDGLEDIIVINNDSSPFLWKNLTITGNDYLKIKLIGTISNADGIGAKIEVLSNGVTQYRYTMCGEGYLSQNSSIETFGVGDNTTVENVKVTWPSGVVDVFNNVTSNQLFTITEGITLSSNDFENDSKLKVLNPVNDFVYIGTDKTISKLIIYDLQGKIILDTEILGSDTKINVSNLTSGIYIGKLEFIDGILEVFKFFKI</sequence>
<evidence type="ECO:0000259" key="3">
    <source>
        <dbReference type="Pfam" id="PF07593"/>
    </source>
</evidence>
<dbReference type="InterPro" id="IPR027039">
    <property type="entry name" value="Crtac1"/>
</dbReference>
<organism evidence="5 6">
    <name type="scientific">Winogradskyella pulchriflava</name>
    <dbReference type="NCBI Taxonomy" id="1110688"/>
    <lineage>
        <taxon>Bacteria</taxon>
        <taxon>Pseudomonadati</taxon>
        <taxon>Bacteroidota</taxon>
        <taxon>Flavobacteriia</taxon>
        <taxon>Flavobacteriales</taxon>
        <taxon>Flavobacteriaceae</taxon>
        <taxon>Winogradskyella</taxon>
    </lineage>
</organism>
<proteinExistence type="predicted"/>
<dbReference type="PANTHER" id="PTHR16026">
    <property type="entry name" value="CARTILAGE ACIDIC PROTEIN 1"/>
    <property type="match status" value="1"/>
</dbReference>
<dbReference type="Pfam" id="PF13517">
    <property type="entry name" value="FG-GAP_3"/>
    <property type="match status" value="3"/>
</dbReference>
<feature type="domain" description="Secretion system C-terminal sorting" evidence="4">
    <location>
        <begin position="505"/>
        <end position="558"/>
    </location>
</feature>
<dbReference type="Proteomes" id="UP001589832">
    <property type="component" value="Unassembled WGS sequence"/>
</dbReference>
<evidence type="ECO:0000259" key="4">
    <source>
        <dbReference type="Pfam" id="PF18962"/>
    </source>
</evidence>
<accession>A0ABV6Q8B0</accession>
<dbReference type="Pfam" id="PF07593">
    <property type="entry name" value="UnbV_ASPIC"/>
    <property type="match status" value="1"/>
</dbReference>
<gene>
    <name evidence="5" type="ORF">ACFFGA_08160</name>
</gene>
<keyword evidence="6" id="KW-1185">Reference proteome</keyword>
<keyword evidence="1 2" id="KW-0732">Signal</keyword>
<name>A0ABV6Q8B0_9FLAO</name>
<feature type="signal peptide" evidence="2">
    <location>
        <begin position="1"/>
        <end position="18"/>
    </location>
</feature>
<evidence type="ECO:0000313" key="6">
    <source>
        <dbReference type="Proteomes" id="UP001589832"/>
    </source>
</evidence>
<comment type="caution">
    <text evidence="5">The sequence shown here is derived from an EMBL/GenBank/DDBJ whole genome shotgun (WGS) entry which is preliminary data.</text>
</comment>
<feature type="chain" id="PRO_5046555515" evidence="2">
    <location>
        <begin position="19"/>
        <end position="573"/>
    </location>
</feature>
<dbReference type="Pfam" id="PF18962">
    <property type="entry name" value="Por_Secre_tail"/>
    <property type="match status" value="1"/>
</dbReference>
<dbReference type="RefSeq" id="WP_386062294.1">
    <property type="nucleotide sequence ID" value="NZ_JBHLTQ010000003.1"/>
</dbReference>
<dbReference type="InterPro" id="IPR011519">
    <property type="entry name" value="UnbV_ASPIC"/>
</dbReference>
<evidence type="ECO:0000256" key="1">
    <source>
        <dbReference type="ARBA" id="ARBA00022729"/>
    </source>
</evidence>
<dbReference type="EMBL" id="JBHLTQ010000003">
    <property type="protein sequence ID" value="MFC0604524.1"/>
    <property type="molecule type" value="Genomic_DNA"/>
</dbReference>